<keyword evidence="1" id="KW-0472">Membrane</keyword>
<keyword evidence="3" id="KW-1185">Reference proteome</keyword>
<dbReference type="RefSeq" id="WP_345195937.1">
    <property type="nucleotide sequence ID" value="NZ_BAABFL010000334.1"/>
</dbReference>
<protein>
    <submittedName>
        <fullName evidence="2">Uncharacterized protein</fullName>
    </submittedName>
</protein>
<accession>A0ABP8V0Z9</accession>
<organism evidence="2 3">
    <name type="scientific">Kistimonas scapharcae</name>
    <dbReference type="NCBI Taxonomy" id="1036133"/>
    <lineage>
        <taxon>Bacteria</taxon>
        <taxon>Pseudomonadati</taxon>
        <taxon>Pseudomonadota</taxon>
        <taxon>Gammaproteobacteria</taxon>
        <taxon>Oceanospirillales</taxon>
        <taxon>Endozoicomonadaceae</taxon>
        <taxon>Kistimonas</taxon>
    </lineage>
</organism>
<dbReference type="EMBL" id="BAABFL010000334">
    <property type="protein sequence ID" value="GAA4649908.1"/>
    <property type="molecule type" value="Genomic_DNA"/>
</dbReference>
<proteinExistence type="predicted"/>
<dbReference type="Proteomes" id="UP001500604">
    <property type="component" value="Unassembled WGS sequence"/>
</dbReference>
<keyword evidence="1" id="KW-1133">Transmembrane helix</keyword>
<feature type="transmembrane region" description="Helical" evidence="1">
    <location>
        <begin position="12"/>
        <end position="32"/>
    </location>
</feature>
<gene>
    <name evidence="2" type="ORF">GCM10023116_21890</name>
</gene>
<evidence type="ECO:0000313" key="3">
    <source>
        <dbReference type="Proteomes" id="UP001500604"/>
    </source>
</evidence>
<evidence type="ECO:0000313" key="2">
    <source>
        <dbReference type="EMBL" id="GAA4649908.1"/>
    </source>
</evidence>
<name>A0ABP8V0Z9_9GAMM</name>
<reference evidence="3" key="1">
    <citation type="journal article" date="2019" name="Int. J. Syst. Evol. Microbiol.">
        <title>The Global Catalogue of Microorganisms (GCM) 10K type strain sequencing project: providing services to taxonomists for standard genome sequencing and annotation.</title>
        <authorList>
            <consortium name="The Broad Institute Genomics Platform"/>
            <consortium name="The Broad Institute Genome Sequencing Center for Infectious Disease"/>
            <person name="Wu L."/>
            <person name="Ma J."/>
        </authorList>
    </citation>
    <scope>NUCLEOTIDE SEQUENCE [LARGE SCALE GENOMIC DNA]</scope>
    <source>
        <strain evidence="3">JCM 17805</strain>
    </source>
</reference>
<evidence type="ECO:0000256" key="1">
    <source>
        <dbReference type="SAM" id="Phobius"/>
    </source>
</evidence>
<sequence>MVKYSKNKPFWLGFIIMIFVLFTSSSLLNFLVDPYGVFRFVELRGFNLNKEDGIHEQLRYSKAMSIPRVSANTVIFGTSVVMRGINPADFNNDYGKIYNNGVYVLRLPEAVKYLERVVKYIKPDNVIYGLDFFTFKSDAKYTGGFKESWTDQEQLLDLSALLFGGETFVKSLETVLRNLHSPDLRLDFKKNGYRYDSELISNIQNGKDDVSARRDRMINHWSNSFLNAEYPKVNLEYLQEFIDICKENNINLKLYISPAHWTYYETIWQIGEWESYESWIRTLTDIADENSVELFDYSGWNDITTERMSSEMKYWIDPGHFSSLTGVYIIDGINDKYPDNNIKVRLKNETVESILDDKKKLRREFVLSNRERVDNVVKNLSQ</sequence>
<comment type="caution">
    <text evidence="2">The sequence shown here is derived from an EMBL/GenBank/DDBJ whole genome shotgun (WGS) entry which is preliminary data.</text>
</comment>
<keyword evidence="1" id="KW-0812">Transmembrane</keyword>